<name>A0AAN9C065_9CAEN</name>
<comment type="caution">
    <text evidence="2">The sequence shown here is derived from an EMBL/GenBank/DDBJ whole genome shotgun (WGS) entry which is preliminary data.</text>
</comment>
<sequence length="78" mass="8825">MEAMKTHVVVVVLVACLLLVFITVSQSWRQAAEGKDERRKGFRGVASVKASGLASGQLCSRWGRQHCWDSGVRRRRRR</sequence>
<keyword evidence="1" id="KW-0732">Signal</keyword>
<dbReference type="PROSITE" id="PS51257">
    <property type="entry name" value="PROKAR_LIPOPROTEIN"/>
    <property type="match status" value="1"/>
</dbReference>
<feature type="signal peptide" evidence="1">
    <location>
        <begin position="1"/>
        <end position="27"/>
    </location>
</feature>
<dbReference type="EMBL" id="JBAMIC010000001">
    <property type="protein sequence ID" value="KAK7114339.1"/>
    <property type="molecule type" value="Genomic_DNA"/>
</dbReference>
<evidence type="ECO:0000256" key="1">
    <source>
        <dbReference type="SAM" id="SignalP"/>
    </source>
</evidence>
<protein>
    <submittedName>
        <fullName evidence="2">Uncharacterized protein</fullName>
    </submittedName>
</protein>
<keyword evidence="3" id="KW-1185">Reference proteome</keyword>
<evidence type="ECO:0000313" key="2">
    <source>
        <dbReference type="EMBL" id="KAK7114339.1"/>
    </source>
</evidence>
<accession>A0AAN9C065</accession>
<evidence type="ECO:0000313" key="3">
    <source>
        <dbReference type="Proteomes" id="UP001374579"/>
    </source>
</evidence>
<organism evidence="2 3">
    <name type="scientific">Littorina saxatilis</name>
    <dbReference type="NCBI Taxonomy" id="31220"/>
    <lineage>
        <taxon>Eukaryota</taxon>
        <taxon>Metazoa</taxon>
        <taxon>Spiralia</taxon>
        <taxon>Lophotrochozoa</taxon>
        <taxon>Mollusca</taxon>
        <taxon>Gastropoda</taxon>
        <taxon>Caenogastropoda</taxon>
        <taxon>Littorinimorpha</taxon>
        <taxon>Littorinoidea</taxon>
        <taxon>Littorinidae</taxon>
        <taxon>Littorina</taxon>
    </lineage>
</organism>
<dbReference type="AlphaFoldDB" id="A0AAN9C065"/>
<gene>
    <name evidence="2" type="ORF">V1264_000414</name>
</gene>
<feature type="chain" id="PRO_5043003993" evidence="1">
    <location>
        <begin position="28"/>
        <end position="78"/>
    </location>
</feature>
<proteinExistence type="predicted"/>
<reference evidence="2 3" key="1">
    <citation type="submission" date="2024-02" db="EMBL/GenBank/DDBJ databases">
        <title>Chromosome-scale genome assembly of the rough periwinkle Littorina saxatilis.</title>
        <authorList>
            <person name="De Jode A."/>
            <person name="Faria R."/>
            <person name="Formenti G."/>
            <person name="Sims Y."/>
            <person name="Smith T.P."/>
            <person name="Tracey A."/>
            <person name="Wood J.M.D."/>
            <person name="Zagrodzka Z.B."/>
            <person name="Johannesson K."/>
            <person name="Butlin R.K."/>
            <person name="Leder E.H."/>
        </authorList>
    </citation>
    <scope>NUCLEOTIDE SEQUENCE [LARGE SCALE GENOMIC DNA]</scope>
    <source>
        <strain evidence="2">Snail1</strain>
        <tissue evidence="2">Muscle</tissue>
    </source>
</reference>
<dbReference type="Proteomes" id="UP001374579">
    <property type="component" value="Unassembled WGS sequence"/>
</dbReference>